<dbReference type="EMBL" id="VTOW01000001">
    <property type="protein sequence ID" value="NKE70853.1"/>
    <property type="molecule type" value="Genomic_DNA"/>
</dbReference>
<keyword evidence="5" id="KW-1185">Reference proteome</keyword>
<keyword evidence="1 2" id="KW-0597">Phosphoprotein</keyword>
<name>A0A7X6IAS1_9BACT</name>
<reference evidence="4 5" key="1">
    <citation type="journal article" date="2020" name="Nature">
        <title>Bacterial chemolithoautotrophy via manganese oxidation.</title>
        <authorList>
            <person name="Yu H."/>
            <person name="Leadbetter J.R."/>
        </authorList>
    </citation>
    <scope>NUCLEOTIDE SEQUENCE [LARGE SCALE GENOMIC DNA]</scope>
    <source>
        <strain evidence="4 5">Mn-1</strain>
    </source>
</reference>
<comment type="caution">
    <text evidence="4">The sequence shown here is derived from an EMBL/GenBank/DDBJ whole genome shotgun (WGS) entry which is preliminary data.</text>
</comment>
<dbReference type="SMART" id="SM00448">
    <property type="entry name" value="REC"/>
    <property type="match status" value="1"/>
</dbReference>
<dbReference type="PROSITE" id="PS50110">
    <property type="entry name" value="RESPONSE_REGULATORY"/>
    <property type="match status" value="1"/>
</dbReference>
<evidence type="ECO:0000313" key="4">
    <source>
        <dbReference type="EMBL" id="NKE70853.1"/>
    </source>
</evidence>
<accession>A0A7X6IAS1</accession>
<dbReference type="GO" id="GO:0000160">
    <property type="term" value="P:phosphorelay signal transduction system"/>
    <property type="evidence" value="ECO:0007669"/>
    <property type="project" value="InterPro"/>
</dbReference>
<protein>
    <submittedName>
        <fullName evidence="4">Response regulator</fullName>
    </submittedName>
</protein>
<gene>
    <name evidence="4" type="ORF">MNODULE_08890</name>
</gene>
<organism evidence="4 5">
    <name type="scientific">Candidatus Manganitrophus noduliformans</name>
    <dbReference type="NCBI Taxonomy" id="2606439"/>
    <lineage>
        <taxon>Bacteria</taxon>
        <taxon>Pseudomonadati</taxon>
        <taxon>Nitrospirota</taxon>
        <taxon>Nitrospiria</taxon>
        <taxon>Candidatus Troglogloeales</taxon>
        <taxon>Candidatus Manganitrophaceae</taxon>
        <taxon>Candidatus Manganitrophus</taxon>
    </lineage>
</organism>
<dbReference type="AlphaFoldDB" id="A0A7X6IAS1"/>
<evidence type="ECO:0000256" key="2">
    <source>
        <dbReference type="PROSITE-ProRule" id="PRU00169"/>
    </source>
</evidence>
<dbReference type="Pfam" id="PF00072">
    <property type="entry name" value="Response_reg"/>
    <property type="match status" value="1"/>
</dbReference>
<dbReference type="InterPro" id="IPR050595">
    <property type="entry name" value="Bact_response_regulator"/>
</dbReference>
<dbReference type="CDD" id="cd00156">
    <property type="entry name" value="REC"/>
    <property type="match status" value="1"/>
</dbReference>
<evidence type="ECO:0000259" key="3">
    <source>
        <dbReference type="PROSITE" id="PS50110"/>
    </source>
</evidence>
<dbReference type="PANTHER" id="PTHR44591">
    <property type="entry name" value="STRESS RESPONSE REGULATOR PROTEIN 1"/>
    <property type="match status" value="1"/>
</dbReference>
<dbReference type="InterPro" id="IPR001789">
    <property type="entry name" value="Sig_transdc_resp-reg_receiver"/>
</dbReference>
<proteinExistence type="predicted"/>
<dbReference type="Proteomes" id="UP000534783">
    <property type="component" value="Unassembled WGS sequence"/>
</dbReference>
<dbReference type="PANTHER" id="PTHR44591:SF3">
    <property type="entry name" value="RESPONSE REGULATORY DOMAIN-CONTAINING PROTEIN"/>
    <property type="match status" value="1"/>
</dbReference>
<evidence type="ECO:0000256" key="1">
    <source>
        <dbReference type="ARBA" id="ARBA00022553"/>
    </source>
</evidence>
<dbReference type="SUPFAM" id="SSF52172">
    <property type="entry name" value="CheY-like"/>
    <property type="match status" value="1"/>
</dbReference>
<dbReference type="Gene3D" id="3.40.50.2300">
    <property type="match status" value="1"/>
</dbReference>
<evidence type="ECO:0000313" key="5">
    <source>
        <dbReference type="Proteomes" id="UP000534783"/>
    </source>
</evidence>
<feature type="domain" description="Response regulatory" evidence="3">
    <location>
        <begin position="60"/>
        <end position="174"/>
    </location>
</feature>
<feature type="modified residue" description="4-aspartylphosphate" evidence="2">
    <location>
        <position position="109"/>
    </location>
</feature>
<dbReference type="InterPro" id="IPR011006">
    <property type="entry name" value="CheY-like_superfamily"/>
</dbReference>
<sequence>MDPEQFRRLKVNDYFSAYLQVNISICLVRRFGIIFALRCSAERALNLGIVRERNIILKNKILIVEDEPVLQKNIAISLRREGYEVMEAGSGADAWRILDVSSIDFLILDVGLPDYNGLELLKEIREIHPRLSTIVMTARDAPEIQDRAIKWGAAAFLAKPIALRVLKAKIRSIEEKKHRQQPESKQ</sequence>